<proteinExistence type="predicted"/>
<dbReference type="GO" id="GO:0008270">
    <property type="term" value="F:zinc ion binding"/>
    <property type="evidence" value="ECO:0007669"/>
    <property type="project" value="UniProtKB-KW"/>
</dbReference>
<evidence type="ECO:0000259" key="2">
    <source>
        <dbReference type="PROSITE" id="PS50158"/>
    </source>
</evidence>
<sequence>MDEPIDGGRSSGNGCFKCGEFGHMTKDCSQGGGGGGGYGGGSGCYGGGGGGGGYGGGRGGGGGNDCYNCGEDGHFTRECPTGGGR</sequence>
<keyword evidence="1" id="KW-0479">Metal-binding</keyword>
<feature type="domain" description="CCHC-type" evidence="2">
    <location>
        <begin position="66"/>
        <end position="80"/>
    </location>
</feature>
<dbReference type="SMART" id="SM00343">
    <property type="entry name" value="ZnF_C2HC"/>
    <property type="match status" value="2"/>
</dbReference>
<dbReference type="AlphaFoldDB" id="A0A9K3EFT7"/>
<evidence type="ECO:0000313" key="3">
    <source>
        <dbReference type="EMBL" id="KAF5772762.1"/>
    </source>
</evidence>
<evidence type="ECO:0000256" key="1">
    <source>
        <dbReference type="PROSITE-ProRule" id="PRU00047"/>
    </source>
</evidence>
<accession>A0A9K3EFT7</accession>
<dbReference type="Proteomes" id="UP000215914">
    <property type="component" value="Unassembled WGS sequence"/>
</dbReference>
<keyword evidence="1" id="KW-0862">Zinc</keyword>
<keyword evidence="1" id="KW-0863">Zinc-finger</keyword>
<dbReference type="SUPFAM" id="SSF57756">
    <property type="entry name" value="Retrovirus zinc finger-like domains"/>
    <property type="match status" value="2"/>
</dbReference>
<feature type="domain" description="CCHC-type" evidence="2">
    <location>
        <begin position="15"/>
        <end position="30"/>
    </location>
</feature>
<dbReference type="Gramene" id="mRNA:HanXRQr2_Chr13g0581041">
    <property type="protein sequence ID" value="CDS:HanXRQr2_Chr13g0581041.1"/>
    <property type="gene ID" value="HanXRQr2_Chr13g0581041"/>
</dbReference>
<reference evidence="3" key="2">
    <citation type="submission" date="2020-06" db="EMBL/GenBank/DDBJ databases">
        <title>Helianthus annuus Genome sequencing and assembly Release 2.</title>
        <authorList>
            <person name="Gouzy J."/>
            <person name="Langlade N."/>
            <person name="Munos S."/>
        </authorList>
    </citation>
    <scope>NUCLEOTIDE SEQUENCE</scope>
    <source>
        <tissue evidence="3">Leaves</tissue>
    </source>
</reference>
<dbReference type="PROSITE" id="PS50158">
    <property type="entry name" value="ZF_CCHC"/>
    <property type="match status" value="2"/>
</dbReference>
<keyword evidence="4" id="KW-1185">Reference proteome</keyword>
<gene>
    <name evidence="3" type="ORF">HanXRQr2_Chr13g0581041</name>
</gene>
<dbReference type="InterPro" id="IPR001878">
    <property type="entry name" value="Znf_CCHC"/>
</dbReference>
<name>A0A9K3EFT7_HELAN</name>
<evidence type="ECO:0000313" key="4">
    <source>
        <dbReference type="Proteomes" id="UP000215914"/>
    </source>
</evidence>
<dbReference type="InterPro" id="IPR036875">
    <property type="entry name" value="Znf_CCHC_sf"/>
</dbReference>
<comment type="caution">
    <text evidence="3">The sequence shown here is derived from an EMBL/GenBank/DDBJ whole genome shotgun (WGS) entry which is preliminary data.</text>
</comment>
<protein>
    <submittedName>
        <fullName evidence="3">Transcription factor interactor and regulator CCHC(Zn) family</fullName>
    </submittedName>
</protein>
<reference evidence="3" key="1">
    <citation type="journal article" date="2017" name="Nature">
        <title>The sunflower genome provides insights into oil metabolism, flowering and Asterid evolution.</title>
        <authorList>
            <person name="Badouin H."/>
            <person name="Gouzy J."/>
            <person name="Grassa C.J."/>
            <person name="Murat F."/>
            <person name="Staton S.E."/>
            <person name="Cottret L."/>
            <person name="Lelandais-Briere C."/>
            <person name="Owens G.L."/>
            <person name="Carrere S."/>
            <person name="Mayjonade B."/>
            <person name="Legrand L."/>
            <person name="Gill N."/>
            <person name="Kane N.C."/>
            <person name="Bowers J.E."/>
            <person name="Hubner S."/>
            <person name="Bellec A."/>
            <person name="Berard A."/>
            <person name="Berges H."/>
            <person name="Blanchet N."/>
            <person name="Boniface M.C."/>
            <person name="Brunel D."/>
            <person name="Catrice O."/>
            <person name="Chaidir N."/>
            <person name="Claudel C."/>
            <person name="Donnadieu C."/>
            <person name="Faraut T."/>
            <person name="Fievet G."/>
            <person name="Helmstetter N."/>
            <person name="King M."/>
            <person name="Knapp S.J."/>
            <person name="Lai Z."/>
            <person name="Le Paslier M.C."/>
            <person name="Lippi Y."/>
            <person name="Lorenzon L."/>
            <person name="Mandel J.R."/>
            <person name="Marage G."/>
            <person name="Marchand G."/>
            <person name="Marquand E."/>
            <person name="Bret-Mestries E."/>
            <person name="Morien E."/>
            <person name="Nambeesan S."/>
            <person name="Nguyen T."/>
            <person name="Pegot-Espagnet P."/>
            <person name="Pouilly N."/>
            <person name="Raftis F."/>
            <person name="Sallet E."/>
            <person name="Schiex T."/>
            <person name="Thomas J."/>
            <person name="Vandecasteele C."/>
            <person name="Vares D."/>
            <person name="Vear F."/>
            <person name="Vautrin S."/>
            <person name="Crespi M."/>
            <person name="Mangin B."/>
            <person name="Burke J.M."/>
            <person name="Salse J."/>
            <person name="Munos S."/>
            <person name="Vincourt P."/>
            <person name="Rieseberg L.H."/>
            <person name="Langlade N.B."/>
        </authorList>
    </citation>
    <scope>NUCLEOTIDE SEQUENCE</scope>
    <source>
        <tissue evidence="3">Leaves</tissue>
    </source>
</reference>
<dbReference type="EMBL" id="MNCJ02000328">
    <property type="protein sequence ID" value="KAF5772762.1"/>
    <property type="molecule type" value="Genomic_DNA"/>
</dbReference>
<dbReference type="Pfam" id="PF00098">
    <property type="entry name" value="zf-CCHC"/>
    <property type="match status" value="2"/>
</dbReference>
<dbReference type="GO" id="GO:0003676">
    <property type="term" value="F:nucleic acid binding"/>
    <property type="evidence" value="ECO:0007669"/>
    <property type="project" value="InterPro"/>
</dbReference>
<organism evidence="3 4">
    <name type="scientific">Helianthus annuus</name>
    <name type="common">Common sunflower</name>
    <dbReference type="NCBI Taxonomy" id="4232"/>
    <lineage>
        <taxon>Eukaryota</taxon>
        <taxon>Viridiplantae</taxon>
        <taxon>Streptophyta</taxon>
        <taxon>Embryophyta</taxon>
        <taxon>Tracheophyta</taxon>
        <taxon>Spermatophyta</taxon>
        <taxon>Magnoliopsida</taxon>
        <taxon>eudicotyledons</taxon>
        <taxon>Gunneridae</taxon>
        <taxon>Pentapetalae</taxon>
        <taxon>asterids</taxon>
        <taxon>campanulids</taxon>
        <taxon>Asterales</taxon>
        <taxon>Asteraceae</taxon>
        <taxon>Asteroideae</taxon>
        <taxon>Heliantheae alliance</taxon>
        <taxon>Heliantheae</taxon>
        <taxon>Helianthus</taxon>
    </lineage>
</organism>
<dbReference type="Gene3D" id="4.10.60.10">
    <property type="entry name" value="Zinc finger, CCHC-type"/>
    <property type="match status" value="2"/>
</dbReference>